<organism evidence="3 4">
    <name type="scientific">Morella rubra</name>
    <name type="common">Chinese bayberry</name>
    <dbReference type="NCBI Taxonomy" id="262757"/>
    <lineage>
        <taxon>Eukaryota</taxon>
        <taxon>Viridiplantae</taxon>
        <taxon>Streptophyta</taxon>
        <taxon>Embryophyta</taxon>
        <taxon>Tracheophyta</taxon>
        <taxon>Spermatophyta</taxon>
        <taxon>Magnoliopsida</taxon>
        <taxon>eudicotyledons</taxon>
        <taxon>Gunneridae</taxon>
        <taxon>Pentapetalae</taxon>
        <taxon>rosids</taxon>
        <taxon>fabids</taxon>
        <taxon>Fagales</taxon>
        <taxon>Myricaceae</taxon>
        <taxon>Morella</taxon>
    </lineage>
</organism>
<feature type="domain" description="PB1-like" evidence="2">
    <location>
        <begin position="2"/>
        <end position="99"/>
    </location>
</feature>
<feature type="region of interest" description="Disordered" evidence="1">
    <location>
        <begin position="165"/>
        <end position="185"/>
    </location>
</feature>
<dbReference type="EMBL" id="RXIC02000012">
    <property type="protein sequence ID" value="KAB1228091.1"/>
    <property type="molecule type" value="Genomic_DNA"/>
</dbReference>
<dbReference type="Pfam" id="PF26130">
    <property type="entry name" value="PB1-like"/>
    <property type="match status" value="1"/>
</dbReference>
<gene>
    <name evidence="3" type="ORF">CJ030_MR4G013693</name>
</gene>
<keyword evidence="4" id="KW-1185">Reference proteome</keyword>
<sequence>MVNVLLHHGRVLNFVHSVYEGGNVSFMGDMDPNYFFVMHMMKTFTNELKHNDILELWCTIREEGIETRLSCLHSNEDMLQIIERLERTTSDDLHVYTVHSKDGSNYFNTVEGYCKGSGEGYSNGATVEAIELDDEAVEDLGIDEVGLGEGGLDEIGIDKVNEQQAGTSTVGSTQTQTRNNTDVNARVQAGISTAEEATTSKHT</sequence>
<feature type="compositionally biased region" description="Low complexity" evidence="1">
    <location>
        <begin position="165"/>
        <end position="177"/>
    </location>
</feature>
<proteinExistence type="predicted"/>
<dbReference type="InterPro" id="IPR058594">
    <property type="entry name" value="PB1-like_dom_pln"/>
</dbReference>
<reference evidence="3 4" key="1">
    <citation type="journal article" date="2019" name="Plant Biotechnol. J.">
        <title>The red bayberry genome and genetic basis of sex determination.</title>
        <authorList>
            <person name="Jia H.M."/>
            <person name="Jia H.J."/>
            <person name="Cai Q.L."/>
            <person name="Wang Y."/>
            <person name="Zhao H.B."/>
            <person name="Yang W.F."/>
            <person name="Wang G.Y."/>
            <person name="Li Y.H."/>
            <person name="Zhan D.L."/>
            <person name="Shen Y.T."/>
            <person name="Niu Q.F."/>
            <person name="Chang L."/>
            <person name="Qiu J."/>
            <person name="Zhao L."/>
            <person name="Xie H.B."/>
            <person name="Fu W.Y."/>
            <person name="Jin J."/>
            <person name="Li X.W."/>
            <person name="Jiao Y."/>
            <person name="Zhou C.C."/>
            <person name="Tu T."/>
            <person name="Chai C.Y."/>
            <person name="Gao J.L."/>
            <person name="Fan L.J."/>
            <person name="van de Weg E."/>
            <person name="Wang J.Y."/>
            <person name="Gao Z.S."/>
        </authorList>
    </citation>
    <scope>NUCLEOTIDE SEQUENCE [LARGE SCALE GENOMIC DNA]</scope>
    <source>
        <tissue evidence="3">Leaves</tissue>
    </source>
</reference>
<name>A0A6A1WT07_9ROSI</name>
<comment type="caution">
    <text evidence="3">The sequence shown here is derived from an EMBL/GenBank/DDBJ whole genome shotgun (WGS) entry which is preliminary data.</text>
</comment>
<evidence type="ECO:0000313" key="4">
    <source>
        <dbReference type="Proteomes" id="UP000516437"/>
    </source>
</evidence>
<dbReference type="Proteomes" id="UP000516437">
    <property type="component" value="Unassembled WGS sequence"/>
</dbReference>
<accession>A0A6A1WT07</accession>
<evidence type="ECO:0000313" key="3">
    <source>
        <dbReference type="EMBL" id="KAB1228091.1"/>
    </source>
</evidence>
<evidence type="ECO:0000256" key="1">
    <source>
        <dbReference type="SAM" id="MobiDB-lite"/>
    </source>
</evidence>
<dbReference type="AlphaFoldDB" id="A0A6A1WT07"/>
<evidence type="ECO:0000259" key="2">
    <source>
        <dbReference type="Pfam" id="PF26130"/>
    </source>
</evidence>
<protein>
    <recommendedName>
        <fullName evidence="2">PB1-like domain-containing protein</fullName>
    </recommendedName>
</protein>